<organism evidence="2 3">
    <name type="scientific">Aquisalinus flavus</name>
    <dbReference type="NCBI Taxonomy" id="1526572"/>
    <lineage>
        <taxon>Bacteria</taxon>
        <taxon>Pseudomonadati</taxon>
        <taxon>Pseudomonadota</taxon>
        <taxon>Alphaproteobacteria</taxon>
        <taxon>Parvularculales</taxon>
        <taxon>Parvularculaceae</taxon>
        <taxon>Aquisalinus</taxon>
    </lineage>
</organism>
<reference evidence="2" key="1">
    <citation type="journal article" date="2014" name="Int. J. Syst. Evol. Microbiol.">
        <title>Complete genome sequence of Corynebacterium casei LMG S-19264T (=DSM 44701T), isolated from a smear-ripened cheese.</title>
        <authorList>
            <consortium name="US DOE Joint Genome Institute (JGI-PGF)"/>
            <person name="Walter F."/>
            <person name="Albersmeier A."/>
            <person name="Kalinowski J."/>
            <person name="Ruckert C."/>
        </authorList>
    </citation>
    <scope>NUCLEOTIDE SEQUENCE</scope>
    <source>
        <strain evidence="2">CGMCC 1.12921</strain>
    </source>
</reference>
<gene>
    <name evidence="2" type="ORF">GCM10011342_25480</name>
</gene>
<dbReference type="EMBL" id="BMGH01000001">
    <property type="protein sequence ID" value="GGD15637.1"/>
    <property type="molecule type" value="Genomic_DNA"/>
</dbReference>
<name>A0A8J2V6M9_9PROT</name>
<dbReference type="RefSeq" id="WP_188158050.1">
    <property type="nucleotide sequence ID" value="NZ_BMGH01000001.1"/>
</dbReference>
<comment type="caution">
    <text evidence="2">The sequence shown here is derived from an EMBL/GenBank/DDBJ whole genome shotgun (WGS) entry which is preliminary data.</text>
</comment>
<dbReference type="AlphaFoldDB" id="A0A8J2V6M9"/>
<accession>A0A8J2V6M9</accession>
<dbReference type="Proteomes" id="UP000613582">
    <property type="component" value="Unassembled WGS sequence"/>
</dbReference>
<proteinExistence type="predicted"/>
<evidence type="ECO:0000313" key="3">
    <source>
        <dbReference type="Proteomes" id="UP000613582"/>
    </source>
</evidence>
<keyword evidence="3" id="KW-1185">Reference proteome</keyword>
<keyword evidence="1" id="KW-0812">Transmembrane</keyword>
<feature type="transmembrane region" description="Helical" evidence="1">
    <location>
        <begin position="48"/>
        <end position="69"/>
    </location>
</feature>
<evidence type="ECO:0000313" key="2">
    <source>
        <dbReference type="EMBL" id="GGD15637.1"/>
    </source>
</evidence>
<keyword evidence="1" id="KW-1133">Transmembrane helix</keyword>
<protein>
    <submittedName>
        <fullName evidence="2">Uncharacterized protein</fullName>
    </submittedName>
</protein>
<keyword evidence="1" id="KW-0472">Membrane</keyword>
<reference evidence="2" key="2">
    <citation type="submission" date="2020-09" db="EMBL/GenBank/DDBJ databases">
        <authorList>
            <person name="Sun Q."/>
            <person name="Zhou Y."/>
        </authorList>
    </citation>
    <scope>NUCLEOTIDE SEQUENCE</scope>
    <source>
        <strain evidence="2">CGMCC 1.12921</strain>
    </source>
</reference>
<sequence>MSNTHDSGQKWHLARMAMIAAILGLLPALVLAAKNIMTLGFDDLQLNMLIYTALFLFLFAVIFLALYLSHKLRIQKKKKEPAWLSYPATIPATRYIAPAIPAATSA</sequence>
<evidence type="ECO:0000256" key="1">
    <source>
        <dbReference type="SAM" id="Phobius"/>
    </source>
</evidence>